<dbReference type="Proteomes" id="UP001642406">
    <property type="component" value="Unassembled WGS sequence"/>
</dbReference>
<reference evidence="9 10" key="1">
    <citation type="submission" date="2024-01" db="EMBL/GenBank/DDBJ databases">
        <authorList>
            <person name="Allen C."/>
            <person name="Tagirdzhanova G."/>
        </authorList>
    </citation>
    <scope>NUCLEOTIDE SEQUENCE [LARGE SCALE GENOMIC DNA]</scope>
</reference>
<evidence type="ECO:0000256" key="6">
    <source>
        <dbReference type="ARBA" id="ARBA00022840"/>
    </source>
</evidence>
<dbReference type="Gene3D" id="1.10.510.10">
    <property type="entry name" value="Transferase(Phosphotransferase) domain 1"/>
    <property type="match status" value="1"/>
</dbReference>
<keyword evidence="4" id="KW-0547">Nucleotide-binding</keyword>
<dbReference type="Gene3D" id="3.30.200.20">
    <property type="entry name" value="Phosphorylase Kinase, domain 1"/>
    <property type="match status" value="1"/>
</dbReference>
<keyword evidence="2" id="KW-0723">Serine/threonine-protein kinase</keyword>
<dbReference type="InterPro" id="IPR011009">
    <property type="entry name" value="Kinase-like_dom_sf"/>
</dbReference>
<dbReference type="PANTHER" id="PTHR47634:SF9">
    <property type="entry name" value="PROTEIN KINASE DOMAIN-CONTAINING PROTEIN-RELATED"/>
    <property type="match status" value="1"/>
</dbReference>
<dbReference type="EMBL" id="CAWUHC010000037">
    <property type="protein sequence ID" value="CAK7222007.1"/>
    <property type="molecule type" value="Genomic_DNA"/>
</dbReference>
<keyword evidence="3" id="KW-0808">Transferase</keyword>
<keyword evidence="6" id="KW-0067">ATP-binding</keyword>
<dbReference type="EC" id="2.7.11.1" evidence="1"/>
<gene>
    <name evidence="9" type="ORF">SBRCBS47491_004721</name>
</gene>
<comment type="caution">
    <text evidence="9">The sequence shown here is derived from an EMBL/GenBank/DDBJ whole genome shotgun (WGS) entry which is preliminary data.</text>
</comment>
<evidence type="ECO:0000256" key="8">
    <source>
        <dbReference type="ARBA" id="ARBA00048679"/>
    </source>
</evidence>
<evidence type="ECO:0000256" key="4">
    <source>
        <dbReference type="ARBA" id="ARBA00022741"/>
    </source>
</evidence>
<evidence type="ECO:0000256" key="2">
    <source>
        <dbReference type="ARBA" id="ARBA00022527"/>
    </source>
</evidence>
<comment type="catalytic activity">
    <reaction evidence="7">
        <text>L-threonyl-[protein] + ATP = O-phospho-L-threonyl-[protein] + ADP + H(+)</text>
        <dbReference type="Rhea" id="RHEA:46608"/>
        <dbReference type="Rhea" id="RHEA-COMP:11060"/>
        <dbReference type="Rhea" id="RHEA-COMP:11605"/>
        <dbReference type="ChEBI" id="CHEBI:15378"/>
        <dbReference type="ChEBI" id="CHEBI:30013"/>
        <dbReference type="ChEBI" id="CHEBI:30616"/>
        <dbReference type="ChEBI" id="CHEBI:61977"/>
        <dbReference type="ChEBI" id="CHEBI:456216"/>
        <dbReference type="EC" id="2.7.11.1"/>
    </reaction>
</comment>
<comment type="catalytic activity">
    <reaction evidence="8">
        <text>L-seryl-[protein] + ATP = O-phospho-L-seryl-[protein] + ADP + H(+)</text>
        <dbReference type="Rhea" id="RHEA:17989"/>
        <dbReference type="Rhea" id="RHEA-COMP:9863"/>
        <dbReference type="Rhea" id="RHEA-COMP:11604"/>
        <dbReference type="ChEBI" id="CHEBI:15378"/>
        <dbReference type="ChEBI" id="CHEBI:29999"/>
        <dbReference type="ChEBI" id="CHEBI:30616"/>
        <dbReference type="ChEBI" id="CHEBI:83421"/>
        <dbReference type="ChEBI" id="CHEBI:456216"/>
        <dbReference type="EC" id="2.7.11.1"/>
    </reaction>
</comment>
<evidence type="ECO:0000313" key="10">
    <source>
        <dbReference type="Proteomes" id="UP001642406"/>
    </source>
</evidence>
<evidence type="ECO:0000313" key="9">
    <source>
        <dbReference type="EMBL" id="CAK7222007.1"/>
    </source>
</evidence>
<keyword evidence="5" id="KW-0418">Kinase</keyword>
<accession>A0ABP0BQR5</accession>
<evidence type="ECO:0000256" key="5">
    <source>
        <dbReference type="ARBA" id="ARBA00022777"/>
    </source>
</evidence>
<dbReference type="SUPFAM" id="SSF56112">
    <property type="entry name" value="Protein kinase-like (PK-like)"/>
    <property type="match status" value="1"/>
</dbReference>
<dbReference type="InterPro" id="IPR051334">
    <property type="entry name" value="SRPK"/>
</dbReference>
<name>A0ABP0BQR5_9PEZI</name>
<sequence length="149" mass="17041">MPLREAFSSNVAKFLPALRPRSAPRVLPTAGFDEVPPDQLVEEETMPEYRVDHFYPVHLGEVFHDRYQVLAKLVYGSSSTIWLARDLQNHQYVALKVYIHNSARHRELPFYQHLATLPSSMHPGAKNIRQLLDSFQVAGPHGTHMVLVM</sequence>
<evidence type="ECO:0000256" key="7">
    <source>
        <dbReference type="ARBA" id="ARBA00047899"/>
    </source>
</evidence>
<dbReference type="PANTHER" id="PTHR47634">
    <property type="entry name" value="PROTEIN KINASE DOMAIN-CONTAINING PROTEIN-RELATED"/>
    <property type="match status" value="1"/>
</dbReference>
<evidence type="ECO:0000256" key="3">
    <source>
        <dbReference type="ARBA" id="ARBA00022679"/>
    </source>
</evidence>
<proteinExistence type="predicted"/>
<evidence type="ECO:0000256" key="1">
    <source>
        <dbReference type="ARBA" id="ARBA00012513"/>
    </source>
</evidence>
<organism evidence="9 10">
    <name type="scientific">Sporothrix bragantina</name>
    <dbReference type="NCBI Taxonomy" id="671064"/>
    <lineage>
        <taxon>Eukaryota</taxon>
        <taxon>Fungi</taxon>
        <taxon>Dikarya</taxon>
        <taxon>Ascomycota</taxon>
        <taxon>Pezizomycotina</taxon>
        <taxon>Sordariomycetes</taxon>
        <taxon>Sordariomycetidae</taxon>
        <taxon>Ophiostomatales</taxon>
        <taxon>Ophiostomataceae</taxon>
        <taxon>Sporothrix</taxon>
    </lineage>
</organism>
<protein>
    <recommendedName>
        <fullName evidence="1">non-specific serine/threonine protein kinase</fullName>
        <ecNumber evidence="1">2.7.11.1</ecNumber>
    </recommendedName>
</protein>
<keyword evidence="10" id="KW-1185">Reference proteome</keyword>